<proteinExistence type="predicted"/>
<dbReference type="EMBL" id="MK072507">
    <property type="protein sequence ID" value="AYV86496.1"/>
    <property type="molecule type" value="Genomic_DNA"/>
</dbReference>
<reference evidence="1" key="1">
    <citation type="submission" date="2018-10" db="EMBL/GenBank/DDBJ databases">
        <title>Hidden diversity of soil giant viruses.</title>
        <authorList>
            <person name="Schulz F."/>
            <person name="Alteio L."/>
            <person name="Goudeau D."/>
            <person name="Ryan E.M."/>
            <person name="Malmstrom R.R."/>
            <person name="Blanchard J."/>
            <person name="Woyke T."/>
        </authorList>
    </citation>
    <scope>NUCLEOTIDE SEQUENCE</scope>
    <source>
        <strain evidence="1">SYV1</strain>
    </source>
</reference>
<accession>A0A3G5AH00</accession>
<evidence type="ECO:0000313" key="1">
    <source>
        <dbReference type="EMBL" id="AYV86496.1"/>
    </source>
</evidence>
<name>A0A3G5AH00_9VIRU</name>
<gene>
    <name evidence="1" type="ORF">Sylvanvirus1_92</name>
</gene>
<organism evidence="1">
    <name type="scientific">Sylvanvirus sp</name>
    <dbReference type="NCBI Taxonomy" id="2487774"/>
    <lineage>
        <taxon>Viruses</taxon>
    </lineage>
</organism>
<sequence>MLLMEVREFHKASKRRLPTLSLTTLFDDHSKKIKESKENL</sequence>
<protein>
    <submittedName>
        <fullName evidence="1">Uncharacterized protein</fullName>
    </submittedName>
</protein>